<dbReference type="Pfam" id="PF00989">
    <property type="entry name" value="PAS"/>
    <property type="match status" value="1"/>
</dbReference>
<dbReference type="SMART" id="SM00091">
    <property type="entry name" value="PAS"/>
    <property type="match status" value="1"/>
</dbReference>
<dbReference type="InterPro" id="IPR036097">
    <property type="entry name" value="HisK_dim/P_sf"/>
</dbReference>
<feature type="domain" description="PAS" evidence="10">
    <location>
        <begin position="159"/>
        <end position="195"/>
    </location>
</feature>
<dbReference type="SMART" id="SM00387">
    <property type="entry name" value="HATPase_c"/>
    <property type="match status" value="1"/>
</dbReference>
<evidence type="ECO:0000313" key="11">
    <source>
        <dbReference type="EMBL" id="MFB9445478.1"/>
    </source>
</evidence>
<dbReference type="InterPro" id="IPR003594">
    <property type="entry name" value="HATPase_dom"/>
</dbReference>
<dbReference type="PROSITE" id="PS50110">
    <property type="entry name" value="RESPONSE_REGULATORY"/>
    <property type="match status" value="2"/>
</dbReference>
<dbReference type="EMBL" id="JBHMCA010000042">
    <property type="protein sequence ID" value="MFB9445478.1"/>
    <property type="molecule type" value="Genomic_DNA"/>
</dbReference>
<feature type="domain" description="Response regulatory" evidence="9">
    <location>
        <begin position="4"/>
        <end position="122"/>
    </location>
</feature>
<dbReference type="SMART" id="SM00388">
    <property type="entry name" value="HisKA"/>
    <property type="match status" value="1"/>
</dbReference>
<evidence type="ECO:0000259" key="9">
    <source>
        <dbReference type="PROSITE" id="PS50110"/>
    </source>
</evidence>
<dbReference type="PROSITE" id="PS50109">
    <property type="entry name" value="HIS_KIN"/>
    <property type="match status" value="1"/>
</dbReference>
<keyword evidence="6" id="KW-0902">Two-component regulatory system</keyword>
<dbReference type="PANTHER" id="PTHR44591">
    <property type="entry name" value="STRESS RESPONSE REGULATOR PROTEIN 1"/>
    <property type="match status" value="1"/>
</dbReference>
<evidence type="ECO:0000256" key="2">
    <source>
        <dbReference type="ARBA" id="ARBA00004236"/>
    </source>
</evidence>
<dbReference type="InterPro" id="IPR035965">
    <property type="entry name" value="PAS-like_dom_sf"/>
</dbReference>
<dbReference type="CDD" id="cd00156">
    <property type="entry name" value="REC"/>
    <property type="match status" value="1"/>
</dbReference>
<dbReference type="Gene3D" id="1.10.287.130">
    <property type="match status" value="1"/>
</dbReference>
<dbReference type="InterPro" id="IPR003661">
    <property type="entry name" value="HisK_dim/P_dom"/>
</dbReference>
<dbReference type="SUPFAM" id="SSF52172">
    <property type="entry name" value="CheY-like"/>
    <property type="match status" value="2"/>
</dbReference>
<dbReference type="SUPFAM" id="SSF55874">
    <property type="entry name" value="ATPase domain of HSP90 chaperone/DNA topoisomerase II/histidine kinase"/>
    <property type="match status" value="1"/>
</dbReference>
<evidence type="ECO:0000256" key="4">
    <source>
        <dbReference type="ARBA" id="ARBA00022553"/>
    </source>
</evidence>
<dbReference type="Pfam" id="PF00512">
    <property type="entry name" value="HisKA"/>
    <property type="match status" value="1"/>
</dbReference>
<feature type="domain" description="Response regulatory" evidence="9">
    <location>
        <begin position="559"/>
        <end position="675"/>
    </location>
</feature>
<dbReference type="InterPro" id="IPR005467">
    <property type="entry name" value="His_kinase_dom"/>
</dbReference>
<dbReference type="PRINTS" id="PR00344">
    <property type="entry name" value="BCTRLSENSOR"/>
</dbReference>
<evidence type="ECO:0000256" key="7">
    <source>
        <dbReference type="PROSITE-ProRule" id="PRU00169"/>
    </source>
</evidence>
<dbReference type="Gene3D" id="3.30.450.20">
    <property type="entry name" value="PAS domain"/>
    <property type="match status" value="1"/>
</dbReference>
<keyword evidence="5" id="KW-0808">Transferase</keyword>
<dbReference type="Pfam" id="PF02518">
    <property type="entry name" value="HATPase_c"/>
    <property type="match status" value="1"/>
</dbReference>
<dbReference type="EC" id="2.7.13.3" evidence="3"/>
<dbReference type="InterPro" id="IPR000014">
    <property type="entry name" value="PAS"/>
</dbReference>
<dbReference type="InterPro" id="IPR013767">
    <property type="entry name" value="PAS_fold"/>
</dbReference>
<comment type="caution">
    <text evidence="11">The sequence shown here is derived from an EMBL/GenBank/DDBJ whole genome shotgun (WGS) entry which is preliminary data.</text>
</comment>
<dbReference type="InterPro" id="IPR004358">
    <property type="entry name" value="Sig_transdc_His_kin-like_C"/>
</dbReference>
<dbReference type="Gene3D" id="3.30.565.10">
    <property type="entry name" value="Histidine kinase-like ATPase, C-terminal domain"/>
    <property type="match status" value="1"/>
</dbReference>
<evidence type="ECO:0000256" key="6">
    <source>
        <dbReference type="ARBA" id="ARBA00023012"/>
    </source>
</evidence>
<proteinExistence type="predicted"/>
<evidence type="ECO:0000256" key="1">
    <source>
        <dbReference type="ARBA" id="ARBA00000085"/>
    </source>
</evidence>
<feature type="modified residue" description="4-aspartylphosphate" evidence="7">
    <location>
        <position position="610"/>
    </location>
</feature>
<protein>
    <recommendedName>
        <fullName evidence="3">histidine kinase</fullName>
        <ecNumber evidence="3">2.7.13.3</ecNumber>
    </recommendedName>
</protein>
<dbReference type="Gene3D" id="3.40.50.2300">
    <property type="match status" value="2"/>
</dbReference>
<gene>
    <name evidence="11" type="ORF">ACFFTR_20575</name>
</gene>
<dbReference type="InterPro" id="IPR011006">
    <property type="entry name" value="CheY-like_superfamily"/>
</dbReference>
<dbReference type="PANTHER" id="PTHR44591:SF3">
    <property type="entry name" value="RESPONSE REGULATORY DOMAIN-CONTAINING PROTEIN"/>
    <property type="match status" value="1"/>
</dbReference>
<keyword evidence="5" id="KW-0418">Kinase</keyword>
<evidence type="ECO:0000256" key="5">
    <source>
        <dbReference type="ARBA" id="ARBA00022777"/>
    </source>
</evidence>
<organism evidence="11 12">
    <name type="scientific">Dactylosporangium vinaceum</name>
    <dbReference type="NCBI Taxonomy" id="53362"/>
    <lineage>
        <taxon>Bacteria</taxon>
        <taxon>Bacillati</taxon>
        <taxon>Actinomycetota</taxon>
        <taxon>Actinomycetes</taxon>
        <taxon>Micromonosporales</taxon>
        <taxon>Micromonosporaceae</taxon>
        <taxon>Dactylosporangium</taxon>
    </lineage>
</organism>
<dbReference type="SUPFAM" id="SSF55785">
    <property type="entry name" value="PYP-like sensor domain (PAS domain)"/>
    <property type="match status" value="1"/>
</dbReference>
<dbReference type="Proteomes" id="UP001589608">
    <property type="component" value="Unassembled WGS sequence"/>
</dbReference>
<keyword evidence="4 7" id="KW-0597">Phosphoprotein</keyword>
<comment type="subcellular location">
    <subcellularLocation>
        <location evidence="2">Cell membrane</location>
    </subcellularLocation>
</comment>
<dbReference type="PROSITE" id="PS50112">
    <property type="entry name" value="PAS"/>
    <property type="match status" value="1"/>
</dbReference>
<feature type="modified residue" description="4-aspartylphosphate" evidence="7">
    <location>
        <position position="54"/>
    </location>
</feature>
<evidence type="ECO:0000259" key="10">
    <source>
        <dbReference type="PROSITE" id="PS50112"/>
    </source>
</evidence>
<comment type="catalytic activity">
    <reaction evidence="1">
        <text>ATP + protein L-histidine = ADP + protein N-phospho-L-histidine.</text>
        <dbReference type="EC" id="2.7.13.3"/>
    </reaction>
</comment>
<dbReference type="CDD" id="cd00130">
    <property type="entry name" value="PAS"/>
    <property type="match status" value="1"/>
</dbReference>
<sequence>MMATLMIVDDDAGNRMMLELLLSSHGRYRIVSAADGRQALAIIDVELPDLVITDALMPGLDGFQLTREIRRRPVGGDIPVLIFSGNYRAADVAGLAEACGANRVLPKPAEPQELFAAVDTLLAAPAVAGPVASTDEFAARHLRVVTDQLAATAYRLRLTEEQLQRIADAAPVGIVLTDAQGCALYANPALSRMCGPQAGRTGGLDWVECLPQAQRPAVLEQACRGSGPDRQELGRWQPRGSDRWLDARVQSVREVTGAYAGTVLVVNDVTAAVVAVEQEEADHRRRMLEHARWDRLDSLRRMASGVAHDFNNALASVLGYADLLQENVEHDTGPQRPADEEIRADLRQLTAAAGRARDLAAIMLRFGSRLVVATPPVEVNPIVRNEASALERDLPAGVTLCRDLQDGLPAARATAEAIGAFLHQTGGNAVAALPGGGVIRLATAVVDVADDLADDVADGSQTSAAPGPGRYVRVSVTDNGVGMPAQVLTHAVEPFFSTGDGRSGLGLPSALGAVQQVGGHLTLESAPGRGTSAHAYFPVAADPPPPSGPAPAEAPGGRTILVVDDEPDLLAVIVRMLRRDGYTVLSAADGPAALKAVTHHQEPIDCLLTDVVMPGMLGTDLAGRLSTDRPAIRVLYMSGYADPVADGLHAHRAPEPLLTKPFTRSDLRAALDRLLPAGAPAGPGPA</sequence>
<evidence type="ECO:0000256" key="3">
    <source>
        <dbReference type="ARBA" id="ARBA00012438"/>
    </source>
</evidence>
<dbReference type="SMART" id="SM00448">
    <property type="entry name" value="REC"/>
    <property type="match status" value="2"/>
</dbReference>
<dbReference type="InterPro" id="IPR036890">
    <property type="entry name" value="HATPase_C_sf"/>
</dbReference>
<dbReference type="Pfam" id="PF00072">
    <property type="entry name" value="Response_reg"/>
    <property type="match status" value="2"/>
</dbReference>
<reference evidence="11 12" key="1">
    <citation type="submission" date="2024-09" db="EMBL/GenBank/DDBJ databases">
        <authorList>
            <person name="Sun Q."/>
            <person name="Mori K."/>
        </authorList>
    </citation>
    <scope>NUCLEOTIDE SEQUENCE [LARGE SCALE GENOMIC DNA]</scope>
    <source>
        <strain evidence="11 12">JCM 3307</strain>
    </source>
</reference>
<evidence type="ECO:0000259" key="8">
    <source>
        <dbReference type="PROSITE" id="PS50109"/>
    </source>
</evidence>
<dbReference type="InterPro" id="IPR050595">
    <property type="entry name" value="Bact_response_regulator"/>
</dbReference>
<dbReference type="NCBIfam" id="TIGR00229">
    <property type="entry name" value="sensory_box"/>
    <property type="match status" value="1"/>
</dbReference>
<evidence type="ECO:0000313" key="12">
    <source>
        <dbReference type="Proteomes" id="UP001589608"/>
    </source>
</evidence>
<dbReference type="CDD" id="cd00082">
    <property type="entry name" value="HisKA"/>
    <property type="match status" value="1"/>
</dbReference>
<keyword evidence="12" id="KW-1185">Reference proteome</keyword>
<accession>A0ABV5M9E7</accession>
<name>A0ABV5M9E7_9ACTN</name>
<feature type="domain" description="Histidine kinase" evidence="8">
    <location>
        <begin position="305"/>
        <end position="541"/>
    </location>
</feature>
<dbReference type="SUPFAM" id="SSF47384">
    <property type="entry name" value="Homodimeric domain of signal transducing histidine kinase"/>
    <property type="match status" value="1"/>
</dbReference>
<dbReference type="RefSeq" id="WP_380028998.1">
    <property type="nucleotide sequence ID" value="NZ_JBHMCA010000042.1"/>
</dbReference>
<dbReference type="InterPro" id="IPR001789">
    <property type="entry name" value="Sig_transdc_resp-reg_receiver"/>
</dbReference>